<keyword evidence="2" id="KW-0249">Electron transport</keyword>
<dbReference type="SUPFAM" id="SSF52402">
    <property type="entry name" value="Adenine nucleotide alpha hydrolases-like"/>
    <property type="match status" value="1"/>
</dbReference>
<feature type="binding site" evidence="3">
    <location>
        <begin position="270"/>
        <end position="277"/>
    </location>
    <ligand>
        <name>FAD</name>
        <dbReference type="ChEBI" id="CHEBI:57692"/>
    </ligand>
</feature>
<dbReference type="EMBL" id="CP000859">
    <property type="protein sequence ID" value="ABW67728.1"/>
    <property type="molecule type" value="Genomic_DNA"/>
</dbReference>
<dbReference type="InterPro" id="IPR014729">
    <property type="entry name" value="Rossmann-like_a/b/a_fold"/>
</dbReference>
<dbReference type="STRING" id="96561.Dole_1924"/>
<feature type="binding site" evidence="3">
    <location>
        <begin position="253"/>
        <end position="257"/>
    </location>
    <ligand>
        <name>FAD</name>
        <dbReference type="ChEBI" id="CHEBI:57692"/>
    </ligand>
</feature>
<evidence type="ECO:0000259" key="4">
    <source>
        <dbReference type="SMART" id="SM00893"/>
    </source>
</evidence>
<dbReference type="eggNOG" id="COG2025">
    <property type="taxonomic scope" value="Bacteria"/>
</dbReference>
<dbReference type="HOGENOM" id="CLU_034178_0_1_7"/>
<proteinExistence type="inferred from homology"/>
<evidence type="ECO:0000256" key="3">
    <source>
        <dbReference type="PIRSR" id="PIRSR000089-1"/>
    </source>
</evidence>
<evidence type="ECO:0000313" key="6">
    <source>
        <dbReference type="Proteomes" id="UP000008561"/>
    </source>
</evidence>
<dbReference type="OrthoDB" id="9770286at2"/>
<dbReference type="PIRSF" id="PIRSF000089">
    <property type="entry name" value="Electra_flavoP_a"/>
    <property type="match status" value="1"/>
</dbReference>
<dbReference type="SUPFAM" id="SSF52467">
    <property type="entry name" value="DHS-like NAD/FAD-binding domain"/>
    <property type="match status" value="1"/>
</dbReference>
<dbReference type="KEGG" id="dol:Dole_1924"/>
<dbReference type="Gene3D" id="3.40.50.1220">
    <property type="entry name" value="TPP-binding domain"/>
    <property type="match status" value="1"/>
</dbReference>
<keyword evidence="3" id="KW-0274">FAD</keyword>
<gene>
    <name evidence="5" type="ordered locus">Dole_1924</name>
</gene>
<dbReference type="SMART" id="SM00893">
    <property type="entry name" value="ETF"/>
    <property type="match status" value="1"/>
</dbReference>
<dbReference type="InterPro" id="IPR001308">
    <property type="entry name" value="ETF_a/FixB"/>
</dbReference>
<keyword evidence="6" id="KW-1185">Reference proteome</keyword>
<feature type="domain" description="Electron transfer flavoprotein alpha/beta-subunit N-terminal" evidence="4">
    <location>
        <begin position="5"/>
        <end position="196"/>
    </location>
</feature>
<evidence type="ECO:0000256" key="2">
    <source>
        <dbReference type="ARBA" id="ARBA00022982"/>
    </source>
</evidence>
<dbReference type="RefSeq" id="WP_012175340.1">
    <property type="nucleotide sequence ID" value="NC_009943.1"/>
</dbReference>
<keyword evidence="3" id="KW-0285">Flavoprotein</keyword>
<dbReference type="Proteomes" id="UP000008561">
    <property type="component" value="Chromosome"/>
</dbReference>
<sequence>MNATLLLIAETIDNRVTGTSLEMTGLAQRLAPNMTAMFALAGSDIKTSAEKLAAGTGIPVTAFEGPDLAFPNPEILADLIGSLVEQTDAEIVCYPHTTCGCHAAARTAALMDAPCVPAVESVEKEGDALVFRRSVHNGRLKTTAIPRRRPVVLTLLPGAFKPAGPPAPSDSPPAMTLQKVEKKATGFSPVELTREASGDAALEHADIIVAVGRGIGDPENLGIVNDLARRLPNAAVAASRPLCDLQWLPYSRQVGATGRTVTPRLYIACGISGAQQHVYGMKDSQWIVAVNTDPHATIFSVAHIGVVEDLLTFLPLLAEAYDEMKKA</sequence>
<dbReference type="GO" id="GO:0009055">
    <property type="term" value="F:electron transfer activity"/>
    <property type="evidence" value="ECO:0007669"/>
    <property type="project" value="InterPro"/>
</dbReference>
<dbReference type="AlphaFoldDB" id="A8ZSJ1"/>
<feature type="binding site" evidence="3">
    <location>
        <position position="213"/>
    </location>
    <ligand>
        <name>FAD</name>
        <dbReference type="ChEBI" id="CHEBI:57692"/>
    </ligand>
</feature>
<evidence type="ECO:0000313" key="5">
    <source>
        <dbReference type="EMBL" id="ABW67728.1"/>
    </source>
</evidence>
<dbReference type="PANTHER" id="PTHR43153">
    <property type="entry name" value="ELECTRON TRANSFER FLAVOPROTEIN ALPHA"/>
    <property type="match status" value="1"/>
</dbReference>
<dbReference type="Gene3D" id="3.40.50.620">
    <property type="entry name" value="HUPs"/>
    <property type="match status" value="1"/>
</dbReference>
<accession>A8ZSJ1</accession>
<protein>
    <submittedName>
        <fullName evidence="5">Electron transfer flavoprotein alpha subunit</fullName>
    </submittedName>
</protein>
<dbReference type="InterPro" id="IPR029035">
    <property type="entry name" value="DHS-like_NAD/FAD-binding_dom"/>
</dbReference>
<dbReference type="PANTHER" id="PTHR43153:SF1">
    <property type="entry name" value="ELECTRON TRANSFER FLAVOPROTEIN SUBUNIT ALPHA, MITOCHONDRIAL"/>
    <property type="match status" value="1"/>
</dbReference>
<feature type="binding site" evidence="3">
    <location>
        <begin position="239"/>
        <end position="240"/>
    </location>
    <ligand>
        <name>FAD</name>
        <dbReference type="ChEBI" id="CHEBI:57692"/>
    </ligand>
</feature>
<name>A8ZSJ1_DESOH</name>
<dbReference type="GO" id="GO:0033539">
    <property type="term" value="P:fatty acid beta-oxidation using acyl-CoA dehydrogenase"/>
    <property type="evidence" value="ECO:0007669"/>
    <property type="project" value="TreeGrafter"/>
</dbReference>
<dbReference type="Pfam" id="PF00766">
    <property type="entry name" value="ETF_alpha"/>
    <property type="match status" value="1"/>
</dbReference>
<dbReference type="GO" id="GO:0050660">
    <property type="term" value="F:flavin adenine dinucleotide binding"/>
    <property type="evidence" value="ECO:0007669"/>
    <property type="project" value="InterPro"/>
</dbReference>
<evidence type="ECO:0000256" key="1">
    <source>
        <dbReference type="ARBA" id="ARBA00005817"/>
    </source>
</evidence>
<dbReference type="Pfam" id="PF01012">
    <property type="entry name" value="ETF"/>
    <property type="match status" value="1"/>
</dbReference>
<keyword evidence="2" id="KW-0813">Transport</keyword>
<comment type="similarity">
    <text evidence="1">Belongs to the ETF alpha-subunit/FixB family.</text>
</comment>
<dbReference type="InterPro" id="IPR014731">
    <property type="entry name" value="ETF_asu_C"/>
</dbReference>
<feature type="binding site" evidence="3">
    <location>
        <position position="291"/>
    </location>
    <ligand>
        <name>FAD</name>
        <dbReference type="ChEBI" id="CHEBI:57692"/>
    </ligand>
</feature>
<dbReference type="InterPro" id="IPR014730">
    <property type="entry name" value="ETF_a/b_N"/>
</dbReference>
<comment type="cofactor">
    <cofactor evidence="3">
        <name>FAD</name>
        <dbReference type="ChEBI" id="CHEBI:57692"/>
    </cofactor>
    <text evidence="3">Binds 1 FAD per dimer.</text>
</comment>
<organism evidence="5 6">
    <name type="scientific">Desulfosudis oleivorans (strain DSM 6200 / JCM 39069 / Hxd3)</name>
    <name type="common">Desulfococcus oleovorans</name>
    <dbReference type="NCBI Taxonomy" id="96561"/>
    <lineage>
        <taxon>Bacteria</taxon>
        <taxon>Pseudomonadati</taxon>
        <taxon>Thermodesulfobacteriota</taxon>
        <taxon>Desulfobacteria</taxon>
        <taxon>Desulfobacterales</taxon>
        <taxon>Desulfosudaceae</taxon>
        <taxon>Desulfosudis</taxon>
    </lineage>
</organism>
<reference evidence="5 6" key="1">
    <citation type="submission" date="2007-10" db="EMBL/GenBank/DDBJ databases">
        <title>Complete sequence of Desulfococcus oleovorans Hxd3.</title>
        <authorList>
            <consortium name="US DOE Joint Genome Institute"/>
            <person name="Copeland A."/>
            <person name="Lucas S."/>
            <person name="Lapidus A."/>
            <person name="Barry K."/>
            <person name="Glavina del Rio T."/>
            <person name="Dalin E."/>
            <person name="Tice H."/>
            <person name="Pitluck S."/>
            <person name="Kiss H."/>
            <person name="Brettin T."/>
            <person name="Bruce D."/>
            <person name="Detter J.C."/>
            <person name="Han C."/>
            <person name="Schmutz J."/>
            <person name="Larimer F."/>
            <person name="Land M."/>
            <person name="Hauser L."/>
            <person name="Kyrpides N."/>
            <person name="Kim E."/>
            <person name="Wawrik B."/>
            <person name="Richardson P."/>
        </authorList>
    </citation>
    <scope>NUCLEOTIDE SEQUENCE [LARGE SCALE GENOMIC DNA]</scope>
    <source>
        <strain evidence="6">DSM 6200 / JCM 39069 / Hxd3</strain>
    </source>
</reference>